<evidence type="ECO:0000313" key="1">
    <source>
        <dbReference type="EMBL" id="GAF86380.1"/>
    </source>
</evidence>
<gene>
    <name evidence="1" type="ORF">S01H1_28791</name>
</gene>
<dbReference type="AlphaFoldDB" id="X0UD27"/>
<organism evidence="1">
    <name type="scientific">marine sediment metagenome</name>
    <dbReference type="NCBI Taxonomy" id="412755"/>
    <lineage>
        <taxon>unclassified sequences</taxon>
        <taxon>metagenomes</taxon>
        <taxon>ecological metagenomes</taxon>
    </lineage>
</organism>
<feature type="non-terminal residue" evidence="1">
    <location>
        <position position="1"/>
    </location>
</feature>
<comment type="caution">
    <text evidence="1">The sequence shown here is derived from an EMBL/GenBank/DDBJ whole genome shotgun (WGS) entry which is preliminary data.</text>
</comment>
<protein>
    <submittedName>
        <fullName evidence="1">Uncharacterized protein</fullName>
    </submittedName>
</protein>
<name>X0UD27_9ZZZZ</name>
<sequence>TAREIVAKVASRKIYVTSLIISVDTAANYWLEDEDGTAVTAKMYFAANGGCAQTFPEGTPLNTVTVNKGLFVKGSASGNVGVTVTYYLAV</sequence>
<dbReference type="EMBL" id="BARS01017616">
    <property type="protein sequence ID" value="GAF86380.1"/>
    <property type="molecule type" value="Genomic_DNA"/>
</dbReference>
<proteinExistence type="predicted"/>
<reference evidence="1" key="1">
    <citation type="journal article" date="2014" name="Front. Microbiol.">
        <title>High frequency of phylogenetically diverse reductive dehalogenase-homologous genes in deep subseafloor sedimentary metagenomes.</title>
        <authorList>
            <person name="Kawai M."/>
            <person name="Futagami T."/>
            <person name="Toyoda A."/>
            <person name="Takaki Y."/>
            <person name="Nishi S."/>
            <person name="Hori S."/>
            <person name="Arai W."/>
            <person name="Tsubouchi T."/>
            <person name="Morono Y."/>
            <person name="Uchiyama I."/>
            <person name="Ito T."/>
            <person name="Fujiyama A."/>
            <person name="Inagaki F."/>
            <person name="Takami H."/>
        </authorList>
    </citation>
    <scope>NUCLEOTIDE SEQUENCE</scope>
    <source>
        <strain evidence="1">Expedition CK06-06</strain>
    </source>
</reference>
<accession>X0UD27</accession>